<evidence type="ECO:0000313" key="2">
    <source>
        <dbReference type="EMBL" id="KZV91115.1"/>
    </source>
</evidence>
<dbReference type="Proteomes" id="UP000077266">
    <property type="component" value="Unassembled WGS sequence"/>
</dbReference>
<keyword evidence="3" id="KW-1185">Reference proteome</keyword>
<dbReference type="AlphaFoldDB" id="A0A165GWT8"/>
<name>A0A165GWT8_EXIGL</name>
<accession>A0A165GWT8</accession>
<dbReference type="Gene3D" id="1.20.1280.50">
    <property type="match status" value="1"/>
</dbReference>
<evidence type="ECO:0000313" key="3">
    <source>
        <dbReference type="Proteomes" id="UP000077266"/>
    </source>
</evidence>
<reference evidence="2 3" key="1">
    <citation type="journal article" date="2016" name="Mol. Biol. Evol.">
        <title>Comparative Genomics of Early-Diverging Mushroom-Forming Fungi Provides Insights into the Origins of Lignocellulose Decay Capabilities.</title>
        <authorList>
            <person name="Nagy L.G."/>
            <person name="Riley R."/>
            <person name="Tritt A."/>
            <person name="Adam C."/>
            <person name="Daum C."/>
            <person name="Floudas D."/>
            <person name="Sun H."/>
            <person name="Yadav J.S."/>
            <person name="Pangilinan J."/>
            <person name="Larsson K.H."/>
            <person name="Matsuura K."/>
            <person name="Barry K."/>
            <person name="Labutti K."/>
            <person name="Kuo R."/>
            <person name="Ohm R.A."/>
            <person name="Bhattacharya S.S."/>
            <person name="Shirouzu T."/>
            <person name="Yoshinaga Y."/>
            <person name="Martin F.M."/>
            <person name="Grigoriev I.V."/>
            <person name="Hibbett D.S."/>
        </authorList>
    </citation>
    <scope>NUCLEOTIDE SEQUENCE [LARGE SCALE GENOMIC DNA]</scope>
    <source>
        <strain evidence="2 3">HHB12029</strain>
    </source>
</reference>
<dbReference type="PROSITE" id="PS50181">
    <property type="entry name" value="FBOX"/>
    <property type="match status" value="1"/>
</dbReference>
<organism evidence="2 3">
    <name type="scientific">Exidia glandulosa HHB12029</name>
    <dbReference type="NCBI Taxonomy" id="1314781"/>
    <lineage>
        <taxon>Eukaryota</taxon>
        <taxon>Fungi</taxon>
        <taxon>Dikarya</taxon>
        <taxon>Basidiomycota</taxon>
        <taxon>Agaricomycotina</taxon>
        <taxon>Agaricomycetes</taxon>
        <taxon>Auriculariales</taxon>
        <taxon>Exidiaceae</taxon>
        <taxon>Exidia</taxon>
    </lineage>
</organism>
<dbReference type="InterPro" id="IPR036047">
    <property type="entry name" value="F-box-like_dom_sf"/>
</dbReference>
<gene>
    <name evidence="2" type="ORF">EXIGLDRAFT_837326</name>
</gene>
<dbReference type="InterPro" id="IPR001810">
    <property type="entry name" value="F-box_dom"/>
</dbReference>
<protein>
    <recommendedName>
        <fullName evidence="1">F-box domain-containing protein</fullName>
    </recommendedName>
</protein>
<evidence type="ECO:0000259" key="1">
    <source>
        <dbReference type="PROSITE" id="PS50181"/>
    </source>
</evidence>
<sequence>MVELLPRHHAALRFAVADALKGVSESAVLRYAVERTIALVLATVHSAIADVAQTWNNQNRDPLRRLPLELHVSCLQWLRVDELLVVSHVSRDWRAAACSEPRLWSSYEVGPETKASDRRAVLLRTALQRSLPLPFTFIWEKKAPITNAIMDVLAAPETAARLRTIAALPPNAGSISHVLDRPLPLLHTLMARGDVYGSAVQLPASWSKETVPNLRFVMQGSLLVPSTVQPLVSVTRVVLPMVVDCLHLFDLFPCAEYVRLGVRRPSTPLPRKLGKSVTGLHVGGVHLGKYDLSGYLFDLDWHLVPTMYIESSTVARPLAWFSNQVAGNWQLFIDDSDDLVLHDKNNDLIMITMTTNDRRPDDRRTYTMQVTIPFNVLDYPTPVIEAHNLTIITIGDHTMLPALLFLPLESLQSLTIRLPYYGTSAVERVLHWIQSCTEPLSMPVLQHIRFEFSPNSEYVAKEVLELVKAVPQMVALRTRRLESINLIGRGLFVLKDCDFIFDFCDSLRLEDGDKAQVYYP</sequence>
<dbReference type="SUPFAM" id="SSF81383">
    <property type="entry name" value="F-box domain"/>
    <property type="match status" value="1"/>
</dbReference>
<proteinExistence type="predicted"/>
<dbReference type="EMBL" id="KV426034">
    <property type="protein sequence ID" value="KZV91115.1"/>
    <property type="molecule type" value="Genomic_DNA"/>
</dbReference>
<dbReference type="OrthoDB" id="10668480at2759"/>
<feature type="domain" description="F-box" evidence="1">
    <location>
        <begin position="60"/>
        <end position="107"/>
    </location>
</feature>
<dbReference type="InParanoid" id="A0A165GWT8"/>